<dbReference type="PANTHER" id="PTHR10742:SF410">
    <property type="entry name" value="LYSINE-SPECIFIC HISTONE DEMETHYLASE 2"/>
    <property type="match status" value="1"/>
</dbReference>
<evidence type="ECO:0000259" key="1">
    <source>
        <dbReference type="Pfam" id="PF01593"/>
    </source>
</evidence>
<accession>G8Y0W3</accession>
<dbReference type="HOGENOM" id="CLU_004498_10_1_1"/>
<dbReference type="InParanoid" id="G8Y0W3"/>
<gene>
    <name evidence="2" type="primary">Piso0_004956</name>
    <name evidence="2" type="ORF">GNLVRS01_PISO0N04787g</name>
</gene>
<dbReference type="AlphaFoldDB" id="G8Y0W3"/>
<reference evidence="2 3" key="1">
    <citation type="journal article" date="2012" name="G3 (Bethesda)">
        <title>Pichia sorbitophila, an interspecies yeast hybrid reveals early steps of genome resolution following polyploidization.</title>
        <authorList>
            <person name="Leh Louis V."/>
            <person name="Despons L."/>
            <person name="Friedrich A."/>
            <person name="Martin T."/>
            <person name="Durrens P."/>
            <person name="Casaregola S."/>
            <person name="Neuveglise C."/>
            <person name="Fairhead C."/>
            <person name="Marck C."/>
            <person name="Cruz J.A."/>
            <person name="Straub M.L."/>
            <person name="Kugler V."/>
            <person name="Sacerdot C."/>
            <person name="Uzunov Z."/>
            <person name="Thierry A."/>
            <person name="Weiss S."/>
            <person name="Bleykasten C."/>
            <person name="De Montigny J."/>
            <person name="Jacques N."/>
            <person name="Jung P."/>
            <person name="Lemaire M."/>
            <person name="Mallet S."/>
            <person name="Morel G."/>
            <person name="Richard G.F."/>
            <person name="Sarkar A."/>
            <person name="Savel G."/>
            <person name="Schacherer J."/>
            <person name="Seret M.L."/>
            <person name="Talla E."/>
            <person name="Samson G."/>
            <person name="Jubin C."/>
            <person name="Poulain J."/>
            <person name="Vacherie B."/>
            <person name="Barbe V."/>
            <person name="Pelletier E."/>
            <person name="Sherman D.J."/>
            <person name="Westhof E."/>
            <person name="Weissenbach J."/>
            <person name="Baret P.V."/>
            <person name="Wincker P."/>
            <person name="Gaillardin C."/>
            <person name="Dujon B."/>
            <person name="Souciet J.L."/>
        </authorList>
    </citation>
    <scope>NUCLEOTIDE SEQUENCE [LARGE SCALE GENOMIC DNA]</scope>
    <source>
        <strain evidence="3">ATCC MYA-4447 / BCRC 22081 / CBS 7064 / NBRC 10061 / NRRL Y-12695</strain>
    </source>
</reference>
<dbReference type="SUPFAM" id="SSF54373">
    <property type="entry name" value="FAD-linked reductases, C-terminal domain"/>
    <property type="match status" value="1"/>
</dbReference>
<dbReference type="Proteomes" id="UP000005222">
    <property type="component" value="Chromosome N"/>
</dbReference>
<dbReference type="Pfam" id="PF01593">
    <property type="entry name" value="Amino_oxidase"/>
    <property type="match status" value="1"/>
</dbReference>
<feature type="domain" description="Amine oxidase" evidence="1">
    <location>
        <begin position="20"/>
        <end position="460"/>
    </location>
</feature>
<keyword evidence="3" id="KW-1185">Reference proteome</keyword>
<name>G8Y0W3_PICSO</name>
<dbReference type="OMA" id="KEWNDYG"/>
<dbReference type="InterPro" id="IPR050281">
    <property type="entry name" value="Flavin_monoamine_oxidase"/>
</dbReference>
<dbReference type="SUPFAM" id="SSF51905">
    <property type="entry name" value="FAD/NAD(P)-binding domain"/>
    <property type="match status" value="1"/>
</dbReference>
<dbReference type="GO" id="GO:0016491">
    <property type="term" value="F:oxidoreductase activity"/>
    <property type="evidence" value="ECO:0007669"/>
    <property type="project" value="InterPro"/>
</dbReference>
<proteinExistence type="predicted"/>
<evidence type="ECO:0000313" key="3">
    <source>
        <dbReference type="Proteomes" id="UP000005222"/>
    </source>
</evidence>
<dbReference type="eggNOG" id="KOG0029">
    <property type="taxonomic scope" value="Eukaryota"/>
</dbReference>
<protein>
    <submittedName>
        <fullName evidence="2">Piso0_004956 protein</fullName>
    </submittedName>
</protein>
<dbReference type="Gene3D" id="3.90.660.10">
    <property type="match status" value="1"/>
</dbReference>
<dbReference type="PANTHER" id="PTHR10742">
    <property type="entry name" value="FLAVIN MONOAMINE OXIDASE"/>
    <property type="match status" value="1"/>
</dbReference>
<dbReference type="InterPro" id="IPR002937">
    <property type="entry name" value="Amino_oxidase"/>
</dbReference>
<dbReference type="STRING" id="559304.G8Y0W3"/>
<dbReference type="OrthoDB" id="5046242at2759"/>
<dbReference type="InterPro" id="IPR036188">
    <property type="entry name" value="FAD/NAD-bd_sf"/>
</dbReference>
<organism evidence="2 3">
    <name type="scientific">Pichia sorbitophila (strain ATCC MYA-4447 / BCRC 22081 / CBS 7064 / NBRC 10061 / NRRL Y-12695)</name>
    <name type="common">Hybrid yeast</name>
    <dbReference type="NCBI Taxonomy" id="559304"/>
    <lineage>
        <taxon>Eukaryota</taxon>
        <taxon>Fungi</taxon>
        <taxon>Dikarya</taxon>
        <taxon>Ascomycota</taxon>
        <taxon>Saccharomycotina</taxon>
        <taxon>Pichiomycetes</taxon>
        <taxon>Debaryomycetaceae</taxon>
        <taxon>Millerozyma</taxon>
    </lineage>
</organism>
<evidence type="ECO:0000313" key="2">
    <source>
        <dbReference type="EMBL" id="CCE86466.1"/>
    </source>
</evidence>
<dbReference type="FunCoup" id="G8Y0W3">
    <property type="interactions" value="608"/>
</dbReference>
<dbReference type="EMBL" id="FO082046">
    <property type="protein sequence ID" value="CCE86466.1"/>
    <property type="molecule type" value="Genomic_DNA"/>
</dbReference>
<sequence>MERHKSNNSDHKVVIIGAGMAGIKCAIDLAKNGVEDTIILEASDRVGGRLETLKTPDGLVCDLGASWFHDSLTNPIFNKVSDNSRIKYFVDDKENLFYSENEAKIDQWRFREVLEEIMAYGEGFDIDNGKDYSVSSLCAVYDAHRGRFTADDRKQLAFGAIRQLAELWNGTHWDNISAKYCFEGLGHSGRNMLLTSGYESVLKEEIGELPPNYEAEKIKLNSRVSKINYKDTDRVKVESENGHIYECDYVVVTIPHTILKLSDPNDPCYLQWEPPLPPTFANGLNKTEYGSLGKVVFEFDTCFWHENIGRFYALATKEPSNVDLPQPWEYPIIFLNYQLISNKPALVALTQEPLSTYIESLDTPKEDEVWRLFEPLISKISHVSPIPRPKRIYNSSWSSKKHIRGTYAYPARGKGDPEAIITLLEKSFDTRIRFAGAESVRGSANGCVHGAWMSGSREASFILSHLK</sequence>
<dbReference type="Gene3D" id="3.50.50.60">
    <property type="entry name" value="FAD/NAD(P)-binding domain"/>
    <property type="match status" value="1"/>
</dbReference>